<name>A0A9K3I4C7_HELAN</name>
<reference evidence="1" key="2">
    <citation type="submission" date="2020-06" db="EMBL/GenBank/DDBJ databases">
        <title>Helianthus annuus Genome sequencing and assembly Release 2.</title>
        <authorList>
            <person name="Gouzy J."/>
            <person name="Langlade N."/>
            <person name="Munos S."/>
        </authorList>
    </citation>
    <scope>NUCLEOTIDE SEQUENCE</scope>
    <source>
        <tissue evidence="1">Leaves</tissue>
    </source>
</reference>
<organism evidence="1 2">
    <name type="scientific">Helianthus annuus</name>
    <name type="common">Common sunflower</name>
    <dbReference type="NCBI Taxonomy" id="4232"/>
    <lineage>
        <taxon>Eukaryota</taxon>
        <taxon>Viridiplantae</taxon>
        <taxon>Streptophyta</taxon>
        <taxon>Embryophyta</taxon>
        <taxon>Tracheophyta</taxon>
        <taxon>Spermatophyta</taxon>
        <taxon>Magnoliopsida</taxon>
        <taxon>eudicotyledons</taxon>
        <taxon>Gunneridae</taxon>
        <taxon>Pentapetalae</taxon>
        <taxon>asterids</taxon>
        <taxon>campanulids</taxon>
        <taxon>Asterales</taxon>
        <taxon>Asteraceae</taxon>
        <taxon>Asteroideae</taxon>
        <taxon>Heliantheae alliance</taxon>
        <taxon>Heliantheae</taxon>
        <taxon>Helianthus</taxon>
    </lineage>
</organism>
<keyword evidence="2" id="KW-1185">Reference proteome</keyword>
<sequence length="48" mass="5413">MKRATNIAQDSTLIIGNVSTNVLHLGYLQNSSKEDDIEILLDFACNFW</sequence>
<dbReference type="EMBL" id="MNCJ02000324">
    <property type="protein sequence ID" value="KAF5789897.1"/>
    <property type="molecule type" value="Genomic_DNA"/>
</dbReference>
<dbReference type="AlphaFoldDB" id="A0A9K3I4C7"/>
<reference evidence="1" key="1">
    <citation type="journal article" date="2017" name="Nature">
        <title>The sunflower genome provides insights into oil metabolism, flowering and Asterid evolution.</title>
        <authorList>
            <person name="Badouin H."/>
            <person name="Gouzy J."/>
            <person name="Grassa C.J."/>
            <person name="Murat F."/>
            <person name="Staton S.E."/>
            <person name="Cottret L."/>
            <person name="Lelandais-Briere C."/>
            <person name="Owens G.L."/>
            <person name="Carrere S."/>
            <person name="Mayjonade B."/>
            <person name="Legrand L."/>
            <person name="Gill N."/>
            <person name="Kane N.C."/>
            <person name="Bowers J.E."/>
            <person name="Hubner S."/>
            <person name="Bellec A."/>
            <person name="Berard A."/>
            <person name="Berges H."/>
            <person name="Blanchet N."/>
            <person name="Boniface M.C."/>
            <person name="Brunel D."/>
            <person name="Catrice O."/>
            <person name="Chaidir N."/>
            <person name="Claudel C."/>
            <person name="Donnadieu C."/>
            <person name="Faraut T."/>
            <person name="Fievet G."/>
            <person name="Helmstetter N."/>
            <person name="King M."/>
            <person name="Knapp S.J."/>
            <person name="Lai Z."/>
            <person name="Le Paslier M.C."/>
            <person name="Lippi Y."/>
            <person name="Lorenzon L."/>
            <person name="Mandel J.R."/>
            <person name="Marage G."/>
            <person name="Marchand G."/>
            <person name="Marquand E."/>
            <person name="Bret-Mestries E."/>
            <person name="Morien E."/>
            <person name="Nambeesan S."/>
            <person name="Nguyen T."/>
            <person name="Pegot-Espagnet P."/>
            <person name="Pouilly N."/>
            <person name="Raftis F."/>
            <person name="Sallet E."/>
            <person name="Schiex T."/>
            <person name="Thomas J."/>
            <person name="Vandecasteele C."/>
            <person name="Vares D."/>
            <person name="Vear F."/>
            <person name="Vautrin S."/>
            <person name="Crespi M."/>
            <person name="Mangin B."/>
            <person name="Burke J.M."/>
            <person name="Salse J."/>
            <person name="Munos S."/>
            <person name="Vincourt P."/>
            <person name="Rieseberg L.H."/>
            <person name="Langlade N.B."/>
        </authorList>
    </citation>
    <scope>NUCLEOTIDE SEQUENCE</scope>
    <source>
        <tissue evidence="1">Leaves</tissue>
    </source>
</reference>
<dbReference type="Gramene" id="mRNA:HanXRQr2_Chr09g0376631">
    <property type="protein sequence ID" value="mRNA:HanXRQr2_Chr09g0376631"/>
    <property type="gene ID" value="HanXRQr2_Chr09g0376631"/>
</dbReference>
<proteinExistence type="predicted"/>
<gene>
    <name evidence="1" type="ORF">HanXRQr2_Chr09g0376631</name>
</gene>
<evidence type="ECO:0000313" key="1">
    <source>
        <dbReference type="EMBL" id="KAF5789897.1"/>
    </source>
</evidence>
<evidence type="ECO:0000313" key="2">
    <source>
        <dbReference type="Proteomes" id="UP000215914"/>
    </source>
</evidence>
<comment type="caution">
    <text evidence="1">The sequence shown here is derived from an EMBL/GenBank/DDBJ whole genome shotgun (WGS) entry which is preliminary data.</text>
</comment>
<accession>A0A9K3I4C7</accession>
<protein>
    <submittedName>
        <fullName evidence="1">Uncharacterized protein</fullName>
    </submittedName>
</protein>
<dbReference type="Proteomes" id="UP000215914">
    <property type="component" value="Unassembled WGS sequence"/>
</dbReference>